<dbReference type="PANTHER" id="PTHR11702">
    <property type="entry name" value="DEVELOPMENTALLY REGULATED GTP-BINDING PROTEIN-RELATED"/>
    <property type="match status" value="1"/>
</dbReference>
<comment type="caution">
    <text evidence="13">The sequence shown here is derived from an EMBL/GenBank/DDBJ whole genome shotgun (WGS) entry which is preliminary data.</text>
</comment>
<comment type="cofactor">
    <cofactor evidence="1 9">
        <name>Mg(2+)</name>
        <dbReference type="ChEBI" id="CHEBI:18420"/>
    </cofactor>
</comment>
<keyword evidence="5 9" id="KW-0547">Nucleotide-binding</keyword>
<dbReference type="GO" id="GO:0005737">
    <property type="term" value="C:cytoplasm"/>
    <property type="evidence" value="ECO:0007669"/>
    <property type="project" value="UniProtKB-SubCell"/>
</dbReference>
<dbReference type="InterPro" id="IPR036346">
    <property type="entry name" value="GTP-bd_prot_GTP1/OBG_C_sf"/>
</dbReference>
<dbReference type="HAMAP" id="MF_01454">
    <property type="entry name" value="GTPase_Obg"/>
    <property type="match status" value="1"/>
</dbReference>
<dbReference type="CDD" id="cd01898">
    <property type="entry name" value="Obg"/>
    <property type="match status" value="1"/>
</dbReference>
<dbReference type="NCBIfam" id="NF008954">
    <property type="entry name" value="PRK12296.1"/>
    <property type="match status" value="1"/>
</dbReference>
<feature type="binding site" evidence="9">
    <location>
        <position position="192"/>
    </location>
    <ligand>
        <name>Mg(2+)</name>
        <dbReference type="ChEBI" id="CHEBI:18420"/>
    </ligand>
</feature>
<feature type="domain" description="Obg" evidence="12">
    <location>
        <begin position="1"/>
        <end position="158"/>
    </location>
</feature>
<evidence type="ECO:0000256" key="4">
    <source>
        <dbReference type="ARBA" id="ARBA00022723"/>
    </source>
</evidence>
<dbReference type="Pfam" id="PF01926">
    <property type="entry name" value="MMR_HSR1"/>
    <property type="match status" value="1"/>
</dbReference>
<feature type="binding site" evidence="9">
    <location>
        <begin position="278"/>
        <end position="281"/>
    </location>
    <ligand>
        <name>GTP</name>
        <dbReference type="ChEBI" id="CHEBI:37565"/>
    </ligand>
</feature>
<dbReference type="InterPro" id="IPR031167">
    <property type="entry name" value="G_OBG"/>
</dbReference>
<dbReference type="PROSITE" id="PS51883">
    <property type="entry name" value="OBG"/>
    <property type="match status" value="1"/>
</dbReference>
<dbReference type="GO" id="GO:0000287">
    <property type="term" value="F:magnesium ion binding"/>
    <property type="evidence" value="ECO:0007669"/>
    <property type="project" value="InterPro"/>
</dbReference>
<evidence type="ECO:0000256" key="1">
    <source>
        <dbReference type="ARBA" id="ARBA00001946"/>
    </source>
</evidence>
<dbReference type="PROSITE" id="PS51881">
    <property type="entry name" value="OCT"/>
    <property type="match status" value="1"/>
</dbReference>
<dbReference type="PROSITE" id="PS00905">
    <property type="entry name" value="GTP1_OBG"/>
    <property type="match status" value="1"/>
</dbReference>
<dbReference type="InterPro" id="IPR006169">
    <property type="entry name" value="GTP1_OBG_dom"/>
</dbReference>
<dbReference type="SUPFAM" id="SSF52540">
    <property type="entry name" value="P-loop containing nucleoside triphosphate hydrolases"/>
    <property type="match status" value="1"/>
</dbReference>
<dbReference type="GO" id="GO:0005525">
    <property type="term" value="F:GTP binding"/>
    <property type="evidence" value="ECO:0007669"/>
    <property type="project" value="UniProtKB-UniRule"/>
</dbReference>
<feature type="binding site" evidence="9">
    <location>
        <begin position="211"/>
        <end position="214"/>
    </location>
    <ligand>
        <name>GTP</name>
        <dbReference type="ChEBI" id="CHEBI:37565"/>
    </ligand>
</feature>
<dbReference type="Gene3D" id="3.30.300.350">
    <property type="entry name" value="GTP-binding protein OBG, C-terminal domain"/>
    <property type="match status" value="1"/>
</dbReference>
<feature type="binding site" evidence="9">
    <location>
        <begin position="307"/>
        <end position="309"/>
    </location>
    <ligand>
        <name>GTP</name>
        <dbReference type="ChEBI" id="CHEBI:37565"/>
    </ligand>
</feature>
<dbReference type="InterPro" id="IPR006073">
    <property type="entry name" value="GTP-bd"/>
</dbReference>
<evidence type="ECO:0000256" key="9">
    <source>
        <dbReference type="HAMAP-Rule" id="MF_01454"/>
    </source>
</evidence>
<dbReference type="GO" id="GO:0042254">
    <property type="term" value="P:ribosome biogenesis"/>
    <property type="evidence" value="ECO:0007669"/>
    <property type="project" value="UniProtKB-UniRule"/>
</dbReference>
<evidence type="ECO:0000256" key="2">
    <source>
        <dbReference type="ARBA" id="ARBA00007699"/>
    </source>
</evidence>
<dbReference type="SUPFAM" id="SSF102741">
    <property type="entry name" value="Obg GTP-binding protein C-terminal domain"/>
    <property type="match status" value="1"/>
</dbReference>
<dbReference type="InterPro" id="IPR015349">
    <property type="entry name" value="OCT_dom"/>
</dbReference>
<evidence type="ECO:0000259" key="10">
    <source>
        <dbReference type="PROSITE" id="PS51710"/>
    </source>
</evidence>
<gene>
    <name evidence="13" type="primary">obgE</name>
    <name evidence="9" type="synonym">obg</name>
    <name evidence="13" type="ORF">F4X14_19695</name>
</gene>
<comment type="subunit">
    <text evidence="9">Monomer.</text>
</comment>
<comment type="subcellular location">
    <subcellularLocation>
        <location evidence="9">Cytoplasm</location>
    </subcellularLocation>
</comment>
<dbReference type="GO" id="GO:0003924">
    <property type="term" value="F:GTPase activity"/>
    <property type="evidence" value="ECO:0007669"/>
    <property type="project" value="UniProtKB-UniRule"/>
</dbReference>
<comment type="caution">
    <text evidence="9">Lacks conserved residue(s) required for the propagation of feature annotation.</text>
</comment>
<dbReference type="AlphaFoldDB" id="A0A6B1DC39"/>
<reference evidence="13" key="1">
    <citation type="submission" date="2019-09" db="EMBL/GenBank/DDBJ databases">
        <title>Characterisation of the sponge microbiome using genome-centric metagenomics.</title>
        <authorList>
            <person name="Engelberts J.P."/>
            <person name="Robbins S.J."/>
            <person name="De Goeij J.M."/>
            <person name="Aranda M."/>
            <person name="Bell S.C."/>
            <person name="Webster N.S."/>
        </authorList>
    </citation>
    <scope>NUCLEOTIDE SEQUENCE</scope>
    <source>
        <strain evidence="13">SB0661_bin_32</strain>
    </source>
</reference>
<keyword evidence="4 9" id="KW-0479">Metal-binding</keyword>
<dbReference type="InterPro" id="IPR014100">
    <property type="entry name" value="GTP-bd_Obg/CgtA"/>
</dbReference>
<keyword evidence="8 9" id="KW-0342">GTP-binding</keyword>
<dbReference type="NCBIfam" id="NF008955">
    <property type="entry name" value="PRK12297.1"/>
    <property type="match status" value="1"/>
</dbReference>
<dbReference type="PROSITE" id="PS51710">
    <property type="entry name" value="G_OBG"/>
    <property type="match status" value="1"/>
</dbReference>
<keyword evidence="6 9" id="KW-0378">Hydrolase</keyword>
<proteinExistence type="inferred from homology"/>
<feature type="binding site" evidence="9">
    <location>
        <begin position="165"/>
        <end position="172"/>
    </location>
    <ligand>
        <name>GTP</name>
        <dbReference type="ChEBI" id="CHEBI:37565"/>
    </ligand>
</feature>
<dbReference type="Pfam" id="PF09269">
    <property type="entry name" value="DUF1967"/>
    <property type="match status" value="1"/>
</dbReference>
<evidence type="ECO:0000313" key="13">
    <source>
        <dbReference type="EMBL" id="MYC97186.1"/>
    </source>
</evidence>
<dbReference type="InterPro" id="IPR006074">
    <property type="entry name" value="GTP1-OBG_CS"/>
</dbReference>
<dbReference type="Gene3D" id="3.40.50.300">
    <property type="entry name" value="P-loop containing nucleotide triphosphate hydrolases"/>
    <property type="match status" value="1"/>
</dbReference>
<evidence type="ECO:0000259" key="12">
    <source>
        <dbReference type="PROSITE" id="PS51883"/>
    </source>
</evidence>
<dbReference type="InterPro" id="IPR027417">
    <property type="entry name" value="P-loop_NTPase"/>
</dbReference>
<evidence type="ECO:0000256" key="7">
    <source>
        <dbReference type="ARBA" id="ARBA00022842"/>
    </source>
</evidence>
<dbReference type="EC" id="3.6.5.-" evidence="9"/>
<accession>A0A6B1DC39</accession>
<dbReference type="EMBL" id="VXMH01000106">
    <property type="protein sequence ID" value="MYC97186.1"/>
    <property type="molecule type" value="Genomic_DNA"/>
</dbReference>
<evidence type="ECO:0000256" key="6">
    <source>
        <dbReference type="ARBA" id="ARBA00022801"/>
    </source>
</evidence>
<keyword evidence="3 9" id="KW-0963">Cytoplasm</keyword>
<evidence type="ECO:0000256" key="3">
    <source>
        <dbReference type="ARBA" id="ARBA00022490"/>
    </source>
</evidence>
<evidence type="ECO:0000259" key="11">
    <source>
        <dbReference type="PROSITE" id="PS51881"/>
    </source>
</evidence>
<sequence length="428" mass="46338">MFFDQAKIHVQAGAGGNGIVAFRREKFVPRGGPAGGNGGPGGNVYIVADQSMNTLHAFRRNVHFRAERGSHGGGTRKAGATGEDLLIQVPVGTIARIAESDTVVADLVRDGQQALVARGGRGGRGNAAFRSGRNQAPRLAEKGEVGEEHWLDLELKIVADAGLVGVPNAGKSTLLSVISEATPRIADYPFTTVVPNLGVAEVSHVQIVFADIPGLLEGAHDGVGLGLEFLRHVERSRVLVHLLDGASPDPAGDYEVINQEMRLFNPALAKRPQLIVLNKIDLPQAREIWPRLQKALADTGNPFFAISAVTGENVQQLLYEVKSQLDRLPASVEMEEVEELPTLSPEEDERSFQVTRLEDDLWLVEGVAIERVAQMTNWDYYEAGLRFQRILSAMGISEALRKQGVQDGDTVQIGEVELVWGFENALGE</sequence>
<dbReference type="InterPro" id="IPR036726">
    <property type="entry name" value="GTP1_OBG_dom_sf"/>
</dbReference>
<dbReference type="FunFam" id="2.70.210.12:FF:000001">
    <property type="entry name" value="GTPase Obg"/>
    <property type="match status" value="1"/>
</dbReference>
<feature type="binding site" evidence="9">
    <location>
        <position position="172"/>
    </location>
    <ligand>
        <name>Mg(2+)</name>
        <dbReference type="ChEBI" id="CHEBI:18420"/>
    </ligand>
</feature>
<dbReference type="Gene3D" id="2.70.210.12">
    <property type="entry name" value="GTP1/OBG domain"/>
    <property type="match status" value="1"/>
</dbReference>
<organism evidence="13">
    <name type="scientific">Caldilineaceae bacterium SB0661_bin_32</name>
    <dbReference type="NCBI Taxonomy" id="2605255"/>
    <lineage>
        <taxon>Bacteria</taxon>
        <taxon>Bacillati</taxon>
        <taxon>Chloroflexota</taxon>
        <taxon>Caldilineae</taxon>
        <taxon>Caldilineales</taxon>
        <taxon>Caldilineaceae</taxon>
    </lineage>
</organism>
<dbReference type="NCBIfam" id="NF008956">
    <property type="entry name" value="PRK12299.1"/>
    <property type="match status" value="1"/>
</dbReference>
<comment type="similarity">
    <text evidence="2 9">Belongs to the TRAFAC class OBG-HflX-like GTPase superfamily. OBG GTPase family.</text>
</comment>
<keyword evidence="7 9" id="KW-0460">Magnesium</keyword>
<evidence type="ECO:0000256" key="8">
    <source>
        <dbReference type="ARBA" id="ARBA00023134"/>
    </source>
</evidence>
<feature type="domain" description="OBG-type G" evidence="10">
    <location>
        <begin position="159"/>
        <end position="326"/>
    </location>
</feature>
<dbReference type="PRINTS" id="PR00326">
    <property type="entry name" value="GTP1OBG"/>
</dbReference>
<protein>
    <recommendedName>
        <fullName evidence="9">GTPase Obg</fullName>
        <ecNumber evidence="9">3.6.5.-</ecNumber>
    </recommendedName>
    <alternativeName>
        <fullName evidence="9">GTP-binding protein Obg</fullName>
    </alternativeName>
</protein>
<dbReference type="InterPro" id="IPR045086">
    <property type="entry name" value="OBG_GTPase"/>
</dbReference>
<dbReference type="Pfam" id="PF01018">
    <property type="entry name" value="GTP1_OBG"/>
    <property type="match status" value="1"/>
</dbReference>
<name>A0A6B1DC39_9CHLR</name>
<comment type="function">
    <text evidence="9">An essential GTPase which binds GTP, GDP and possibly (p)ppGpp with moderate affinity, with high nucleotide exchange rates and a fairly low GTP hydrolysis rate. Plays a role in control of the cell cycle, stress response, ribosome biogenesis and in those bacteria that undergo differentiation, in morphogenesis control.</text>
</comment>
<feature type="domain" description="OCT" evidence="11">
    <location>
        <begin position="344"/>
        <end position="422"/>
    </location>
</feature>
<dbReference type="NCBIfam" id="TIGR03595">
    <property type="entry name" value="Obg_CgtA_exten"/>
    <property type="match status" value="1"/>
</dbReference>
<dbReference type="SUPFAM" id="SSF82051">
    <property type="entry name" value="Obg GTP-binding protein N-terminal domain"/>
    <property type="match status" value="1"/>
</dbReference>
<dbReference type="NCBIfam" id="TIGR02729">
    <property type="entry name" value="Obg_CgtA"/>
    <property type="match status" value="1"/>
</dbReference>
<dbReference type="PANTHER" id="PTHR11702:SF44">
    <property type="entry name" value="GTP-BINDING PROTEIN OBGC, CHLOROPLASTIC"/>
    <property type="match status" value="1"/>
</dbReference>
<evidence type="ECO:0000256" key="5">
    <source>
        <dbReference type="ARBA" id="ARBA00022741"/>
    </source>
</evidence>